<reference evidence="2 3" key="1">
    <citation type="submission" date="2020-08" db="EMBL/GenBank/DDBJ databases">
        <title>Genomic Encyclopedia of Type Strains, Phase IV (KMG-V): Genome sequencing to study the core and pangenomes of soil and plant-associated prokaryotes.</title>
        <authorList>
            <person name="Whitman W."/>
        </authorList>
    </citation>
    <scope>NUCLEOTIDE SEQUENCE [LARGE SCALE GENOMIC DNA]</scope>
    <source>
        <strain evidence="2 3">MP601</strain>
    </source>
</reference>
<dbReference type="InterPro" id="IPR045380">
    <property type="entry name" value="LD_TPept_scaffold_dom"/>
</dbReference>
<dbReference type="Proteomes" id="UP000548326">
    <property type="component" value="Unassembled WGS sequence"/>
</dbReference>
<organism evidence="2 3">
    <name type="scientific">Mucilaginibacter lappiensis</name>
    <dbReference type="NCBI Taxonomy" id="354630"/>
    <lineage>
        <taxon>Bacteria</taxon>
        <taxon>Pseudomonadati</taxon>
        <taxon>Bacteroidota</taxon>
        <taxon>Sphingobacteriia</taxon>
        <taxon>Sphingobacteriales</taxon>
        <taxon>Sphingobacteriaceae</taxon>
        <taxon>Mucilaginibacter</taxon>
    </lineage>
</organism>
<evidence type="ECO:0000313" key="3">
    <source>
        <dbReference type="Proteomes" id="UP000548326"/>
    </source>
</evidence>
<evidence type="ECO:0000259" key="1">
    <source>
        <dbReference type="Pfam" id="PF20142"/>
    </source>
</evidence>
<dbReference type="InterPro" id="IPR052905">
    <property type="entry name" value="LD-transpeptidase_YkuD-like"/>
</dbReference>
<proteinExistence type="predicted"/>
<dbReference type="EMBL" id="JACHCA010000016">
    <property type="protein sequence ID" value="MBB6130702.1"/>
    <property type="molecule type" value="Genomic_DNA"/>
</dbReference>
<dbReference type="AlphaFoldDB" id="A0A841JK99"/>
<dbReference type="InterPro" id="IPR005490">
    <property type="entry name" value="LD_TPept_cat_dom"/>
</dbReference>
<dbReference type="PANTHER" id="PTHR41533">
    <property type="entry name" value="L,D-TRANSPEPTIDASE HI_1667-RELATED"/>
    <property type="match status" value="1"/>
</dbReference>
<sequence>MQKPIKIIPVLKLGLKVSVIIGVIFFFLQMSGEVKAVVSHLKTKSVLSVEPDSSVSSAIKIAKNAGSLLFPLSVERFYAKNGNKLVWIAPEKIKTHNWDAMLLLDCVIQYGLVPADYHPTELTYNQLHLLVEHPEKVTNRQQAAYDILLTDAMITLINNLHFGKLNVNYPPEKLDAGNFEGCHADIELANALNQQDFIRTVESLQPKTKAYTNLQYHMHLLTGVYTGDNYELSETDVKKMAINMERLRWAVNDQEIYVAVNIPSFTLEFHRPDMVYQFRILAGKPVTPTPSFASAIGSIQVSKGWNTSSRRIYFTFYNREGIYLGNTPDQLSFRKEDRAVSNGTLNVEQAQKLAGLLLTNDGNLKSVPLITKALKKNESQTFILKKKIPFEVTYITCAVDEGTLVIYNDIYQLDQNLEMKLYNVTNSLALDLNTKNK</sequence>
<accession>A0A841JK99</accession>
<name>A0A841JK99_9SPHI</name>
<dbReference type="GO" id="GO:0016740">
    <property type="term" value="F:transferase activity"/>
    <property type="evidence" value="ECO:0007669"/>
    <property type="project" value="InterPro"/>
</dbReference>
<evidence type="ECO:0000313" key="2">
    <source>
        <dbReference type="EMBL" id="MBB6130702.1"/>
    </source>
</evidence>
<dbReference type="Pfam" id="PF20142">
    <property type="entry name" value="Scaffold"/>
    <property type="match status" value="1"/>
</dbReference>
<dbReference type="RefSeq" id="WP_183589410.1">
    <property type="nucleotide sequence ID" value="NZ_JACHCA010000016.1"/>
</dbReference>
<dbReference type="PANTHER" id="PTHR41533:SF1">
    <property type="entry name" value="L,D-TRANSPEPTIDASE YCBB-RELATED"/>
    <property type="match status" value="1"/>
</dbReference>
<gene>
    <name evidence="2" type="ORF">HDF22_004845</name>
</gene>
<dbReference type="CDD" id="cd16913">
    <property type="entry name" value="YkuD_like"/>
    <property type="match status" value="1"/>
</dbReference>
<comment type="caution">
    <text evidence="2">The sequence shown here is derived from an EMBL/GenBank/DDBJ whole genome shotgun (WGS) entry which is preliminary data.</text>
</comment>
<feature type="domain" description="L,D-transpeptidase scaffold" evidence="1">
    <location>
        <begin position="74"/>
        <end position="215"/>
    </location>
</feature>
<protein>
    <submittedName>
        <fullName evidence="2">Murein L,D-transpeptidase YcbB/YkuD</fullName>
    </submittedName>
</protein>